<feature type="region of interest" description="Disordered" evidence="1">
    <location>
        <begin position="56"/>
        <end position="103"/>
    </location>
</feature>
<organism evidence="2 3">
    <name type="scientific">Monosporascus ibericus</name>
    <dbReference type="NCBI Taxonomy" id="155417"/>
    <lineage>
        <taxon>Eukaryota</taxon>
        <taxon>Fungi</taxon>
        <taxon>Dikarya</taxon>
        <taxon>Ascomycota</taxon>
        <taxon>Pezizomycotina</taxon>
        <taxon>Sordariomycetes</taxon>
        <taxon>Xylariomycetidae</taxon>
        <taxon>Xylariales</taxon>
        <taxon>Xylariales incertae sedis</taxon>
        <taxon>Monosporascus</taxon>
    </lineage>
</organism>
<comment type="caution">
    <text evidence="2">The sequence shown here is derived from an EMBL/GenBank/DDBJ whole genome shotgun (WGS) entry which is preliminary data.</text>
</comment>
<evidence type="ECO:0000256" key="1">
    <source>
        <dbReference type="SAM" id="MobiDB-lite"/>
    </source>
</evidence>
<name>A0A4Q4TJ61_9PEZI</name>
<gene>
    <name evidence="2" type="ORF">DL764_003060</name>
</gene>
<keyword evidence="3" id="KW-1185">Reference proteome</keyword>
<dbReference type="Proteomes" id="UP000293360">
    <property type="component" value="Unassembled WGS sequence"/>
</dbReference>
<evidence type="ECO:0000313" key="3">
    <source>
        <dbReference type="Proteomes" id="UP000293360"/>
    </source>
</evidence>
<accession>A0A4Q4TJ61</accession>
<feature type="compositionally biased region" description="Acidic residues" evidence="1">
    <location>
        <begin position="64"/>
        <end position="73"/>
    </location>
</feature>
<protein>
    <submittedName>
        <fullName evidence="2">Uncharacterized protein</fullName>
    </submittedName>
</protein>
<proteinExistence type="predicted"/>
<reference evidence="2 3" key="1">
    <citation type="submission" date="2018-06" db="EMBL/GenBank/DDBJ databases">
        <title>Complete Genomes of Monosporascus.</title>
        <authorList>
            <person name="Robinson A.J."/>
            <person name="Natvig D.O."/>
        </authorList>
    </citation>
    <scope>NUCLEOTIDE SEQUENCE [LARGE SCALE GENOMIC DNA]</scope>
    <source>
        <strain evidence="2 3">CBS 110550</strain>
    </source>
</reference>
<sequence length="103" mass="10630">MAIVGAQGDNQSEANYLECSSLPTPGHGSFTITHQQPDPPCALLAASPGVVKQRARRAGAGCDSEGERDDFEQHEEAPAEGAAPCHGASRRGGLTLVAQPQPP</sequence>
<dbReference type="AlphaFoldDB" id="A0A4Q4TJ61"/>
<evidence type="ECO:0000313" key="2">
    <source>
        <dbReference type="EMBL" id="RYP06608.1"/>
    </source>
</evidence>
<dbReference type="EMBL" id="QJNU01000123">
    <property type="protein sequence ID" value="RYP06608.1"/>
    <property type="molecule type" value="Genomic_DNA"/>
</dbReference>